<feature type="transmembrane region" description="Helical" evidence="7">
    <location>
        <begin position="470"/>
        <end position="489"/>
    </location>
</feature>
<evidence type="ECO:0000313" key="9">
    <source>
        <dbReference type="Proteomes" id="UP000751190"/>
    </source>
</evidence>
<gene>
    <name evidence="8" type="ORF">KFE25_008555</name>
</gene>
<organism evidence="8 9">
    <name type="scientific">Diacronema lutheri</name>
    <name type="common">Unicellular marine alga</name>
    <name type="synonym">Monochrysis lutheri</name>
    <dbReference type="NCBI Taxonomy" id="2081491"/>
    <lineage>
        <taxon>Eukaryota</taxon>
        <taxon>Haptista</taxon>
        <taxon>Haptophyta</taxon>
        <taxon>Pavlovophyceae</taxon>
        <taxon>Pavlovales</taxon>
        <taxon>Pavlovaceae</taxon>
        <taxon>Diacronema</taxon>
    </lineage>
</organism>
<evidence type="ECO:0000256" key="6">
    <source>
        <dbReference type="SAM" id="MobiDB-lite"/>
    </source>
</evidence>
<proteinExistence type="inferred from homology"/>
<comment type="similarity">
    <text evidence="2">Belongs to the LIMR family.</text>
</comment>
<evidence type="ECO:0000256" key="1">
    <source>
        <dbReference type="ARBA" id="ARBA00004141"/>
    </source>
</evidence>
<dbReference type="GO" id="GO:0016020">
    <property type="term" value="C:membrane"/>
    <property type="evidence" value="ECO:0007669"/>
    <property type="project" value="UniProtKB-SubCell"/>
</dbReference>
<comment type="caution">
    <text evidence="8">The sequence shown here is derived from an EMBL/GenBank/DDBJ whole genome shotgun (WGS) entry which is preliminary data.</text>
</comment>
<evidence type="ECO:0000256" key="2">
    <source>
        <dbReference type="ARBA" id="ARBA00010487"/>
    </source>
</evidence>
<feature type="transmembrane region" description="Helical" evidence="7">
    <location>
        <begin position="168"/>
        <end position="187"/>
    </location>
</feature>
<dbReference type="AlphaFoldDB" id="A0A8J5Y2N8"/>
<keyword evidence="3 7" id="KW-0812">Transmembrane</keyword>
<feature type="transmembrane region" description="Helical" evidence="7">
    <location>
        <begin position="134"/>
        <end position="153"/>
    </location>
</feature>
<name>A0A8J5Y2N8_DIALT</name>
<dbReference type="PANTHER" id="PTHR21355">
    <property type="entry name" value="G-PROTEIN COUPLED RECEPTOR-ASSOCIATED PROTEIN LMBRD2"/>
    <property type="match status" value="1"/>
</dbReference>
<evidence type="ECO:0000256" key="7">
    <source>
        <dbReference type="SAM" id="Phobius"/>
    </source>
</evidence>
<dbReference type="OMA" id="KYTSYVM"/>
<feature type="compositionally biased region" description="Low complexity" evidence="6">
    <location>
        <begin position="671"/>
        <end position="684"/>
    </location>
</feature>
<feature type="transmembrane region" description="Helical" evidence="7">
    <location>
        <begin position="32"/>
        <end position="53"/>
    </location>
</feature>
<feature type="transmembrane region" description="Helical" evidence="7">
    <location>
        <begin position="426"/>
        <end position="449"/>
    </location>
</feature>
<comment type="subcellular location">
    <subcellularLocation>
        <location evidence="1">Membrane</location>
        <topology evidence="1">Multi-pass membrane protein</topology>
    </subcellularLocation>
</comment>
<evidence type="ECO:0000256" key="5">
    <source>
        <dbReference type="ARBA" id="ARBA00023136"/>
    </source>
</evidence>
<keyword evidence="4 7" id="KW-1133">Transmembrane helix</keyword>
<feature type="compositionally biased region" description="Basic and acidic residues" evidence="6">
    <location>
        <begin position="594"/>
        <end position="604"/>
    </location>
</feature>
<dbReference type="Proteomes" id="UP000751190">
    <property type="component" value="Unassembled WGS sequence"/>
</dbReference>
<dbReference type="OrthoDB" id="203099at2759"/>
<sequence>MGLVVGLAIGSSVVLAAHLLHTYADRKHCPWYVLLLVWVAWSLGLAFFLALPFDVSTTFYTRCVQAAEAAGEQGARACVLPPWGLVSGLVPFWTFVYWSSMLLGYLMADFLKDVIASGAFTVSGRVRASLRNGALFYVPFTLLGLAFIAYQLSRGSVTLDGLRAYCKAAANAFSLCLVVLMLGYGLVELPRYLWNKGDVEGQLRYLHFRASEYHDALAVASVRLGEALALLGACSEQVERNECVGDQSVLRRLCARVGAYAESDEREAVRKHTAEAAERLRAAPPPAPRMSEVEALNGRMKDALVAFRRARANYARTLRRAVAQTELSELLRQLDDASWDEQRSGARLGAHLAQRQQRGSCAALLALRCDRRYLRVTVQPHLWRALAAGCALLSLLVLVCETTIIFRDIVNLSILSYVLFLDPSGGVLFLCCFALPLAYMCCCVYFAFFRLKLFGLHALHSGQNSDYGTLLFNGTYMCRLAPALVYNYLNLLHEPHRADESGVSCAYLLGVGAMDVVPLFGSDYYNDLAPIAIILLCGCTYLNLFAHCGALCGSKTFQFDDSSDSEGIDAGAAIVRQELSRLARVADGPGRGAPLEHAEDEAARSDAPTADGVADSSPFVPVRASLASLALPASGRAATGGAHGAGAGVPAPGWRARLAAAKPQPPTSATLELPKAPRLPAALPDPRKLKGRYSQLDDGAQFGLGARGPSEQELADLEALPGLKGFDSL</sequence>
<evidence type="ECO:0000256" key="4">
    <source>
        <dbReference type="ARBA" id="ARBA00022989"/>
    </source>
</evidence>
<feature type="region of interest" description="Disordered" evidence="6">
    <location>
        <begin position="659"/>
        <end position="729"/>
    </location>
</feature>
<keyword evidence="9" id="KW-1185">Reference proteome</keyword>
<keyword evidence="5 7" id="KW-0472">Membrane</keyword>
<feature type="transmembrane region" description="Helical" evidence="7">
    <location>
        <begin position="74"/>
        <end position="96"/>
    </location>
</feature>
<feature type="region of interest" description="Disordered" evidence="6">
    <location>
        <begin position="586"/>
        <end position="614"/>
    </location>
</feature>
<feature type="transmembrane region" description="Helical" evidence="7">
    <location>
        <begin position="528"/>
        <end position="546"/>
    </location>
</feature>
<evidence type="ECO:0000313" key="8">
    <source>
        <dbReference type="EMBL" id="KAG8470134.1"/>
    </source>
</evidence>
<feature type="transmembrane region" description="Helical" evidence="7">
    <location>
        <begin position="382"/>
        <end position="406"/>
    </location>
</feature>
<dbReference type="EMBL" id="JAGTXO010000001">
    <property type="protein sequence ID" value="KAG8470134.1"/>
    <property type="molecule type" value="Genomic_DNA"/>
</dbReference>
<dbReference type="Pfam" id="PF04791">
    <property type="entry name" value="LMBR1"/>
    <property type="match status" value="1"/>
</dbReference>
<evidence type="ECO:0000256" key="3">
    <source>
        <dbReference type="ARBA" id="ARBA00022692"/>
    </source>
</evidence>
<dbReference type="PANTHER" id="PTHR21355:SF0">
    <property type="entry name" value="G-PROTEIN COUPLED RECEPTOR-ASSOCIATED PROTEIN LMBRD2"/>
    <property type="match status" value="1"/>
</dbReference>
<dbReference type="InterPro" id="IPR006876">
    <property type="entry name" value="LMBR1-like_membr_prot"/>
</dbReference>
<protein>
    <submittedName>
        <fullName evidence="8">Uncharacterized protein</fullName>
    </submittedName>
</protein>
<reference evidence="8" key="1">
    <citation type="submission" date="2021-05" db="EMBL/GenBank/DDBJ databases">
        <title>The genome of the haptophyte Pavlova lutheri (Diacronema luteri, Pavlovales) - a model for lipid biosynthesis in eukaryotic algae.</title>
        <authorList>
            <person name="Hulatt C.J."/>
            <person name="Posewitz M.C."/>
        </authorList>
    </citation>
    <scope>NUCLEOTIDE SEQUENCE</scope>
    <source>
        <strain evidence="8">NIVA-4/92</strain>
    </source>
</reference>
<dbReference type="InterPro" id="IPR051584">
    <property type="entry name" value="GPCR-associated_LMBR1"/>
</dbReference>
<accession>A0A8J5Y2N8</accession>